<dbReference type="EMBL" id="JARIHO010000145">
    <property type="protein sequence ID" value="KAJ7301040.1"/>
    <property type="molecule type" value="Genomic_DNA"/>
</dbReference>
<proteinExistence type="predicted"/>
<dbReference type="AlphaFoldDB" id="A0AAD6YX30"/>
<comment type="caution">
    <text evidence="1">The sequence shown here is derived from an EMBL/GenBank/DDBJ whole genome shotgun (WGS) entry which is preliminary data.</text>
</comment>
<evidence type="ECO:0000313" key="1">
    <source>
        <dbReference type="EMBL" id="KAJ7301040.1"/>
    </source>
</evidence>
<accession>A0AAD6YX30</accession>
<dbReference type="Proteomes" id="UP001218218">
    <property type="component" value="Unassembled WGS sequence"/>
</dbReference>
<gene>
    <name evidence="1" type="ORF">DFH08DRAFT_827888</name>
</gene>
<evidence type="ECO:0000313" key="2">
    <source>
        <dbReference type="Proteomes" id="UP001218218"/>
    </source>
</evidence>
<protein>
    <submittedName>
        <fullName evidence="1">Uncharacterized protein</fullName>
    </submittedName>
</protein>
<sequence>MSLPGTSGKSGPPQKSNMFAERNLLIILYSLQCKKKISFSGFQVARRGVQRPVHERNCCVVQQRAAGREKLLENDRARRVLLGGIKILNLTGGIQVQGRIYHTTNPARRYGLSAPLANRIDSSVLRLEDHDADVLQVLTTASAPSVLYCFPRGNVGEEMKRPVGQTGVRVDEGRDGGSREGRIIHNEVTKMGTTPLKGRKFWSEIYVVRNAYTRNSRMADKWACQADKTACKPKCRAWAGVPKPKPIQAVLCWCKLFWQAKNITLAQTGLQSYRTGLQADLPGLQARLSDAIRQMGFHQYDLLKSTAEQILEMNIVAAEIKPKPVGLMPSECRACESAFEYSNAQRHPRKSFKAVMGIYSVFSLFFPRLNWLGDGTLISA</sequence>
<name>A0AAD6YX30_9AGAR</name>
<reference evidence="1" key="1">
    <citation type="submission" date="2023-03" db="EMBL/GenBank/DDBJ databases">
        <title>Massive genome expansion in bonnet fungi (Mycena s.s.) driven by repeated elements and novel gene families across ecological guilds.</title>
        <authorList>
            <consortium name="Lawrence Berkeley National Laboratory"/>
            <person name="Harder C.B."/>
            <person name="Miyauchi S."/>
            <person name="Viragh M."/>
            <person name="Kuo A."/>
            <person name="Thoen E."/>
            <person name="Andreopoulos B."/>
            <person name="Lu D."/>
            <person name="Skrede I."/>
            <person name="Drula E."/>
            <person name="Henrissat B."/>
            <person name="Morin E."/>
            <person name="Kohler A."/>
            <person name="Barry K."/>
            <person name="LaButti K."/>
            <person name="Morin E."/>
            <person name="Salamov A."/>
            <person name="Lipzen A."/>
            <person name="Mereny Z."/>
            <person name="Hegedus B."/>
            <person name="Baldrian P."/>
            <person name="Stursova M."/>
            <person name="Weitz H."/>
            <person name="Taylor A."/>
            <person name="Grigoriev I.V."/>
            <person name="Nagy L.G."/>
            <person name="Martin F."/>
            <person name="Kauserud H."/>
        </authorList>
    </citation>
    <scope>NUCLEOTIDE SEQUENCE</scope>
    <source>
        <strain evidence="1">CBHHK002</strain>
    </source>
</reference>
<keyword evidence="2" id="KW-1185">Reference proteome</keyword>
<organism evidence="1 2">
    <name type="scientific">Mycena albidolilacea</name>
    <dbReference type="NCBI Taxonomy" id="1033008"/>
    <lineage>
        <taxon>Eukaryota</taxon>
        <taxon>Fungi</taxon>
        <taxon>Dikarya</taxon>
        <taxon>Basidiomycota</taxon>
        <taxon>Agaricomycotina</taxon>
        <taxon>Agaricomycetes</taxon>
        <taxon>Agaricomycetidae</taxon>
        <taxon>Agaricales</taxon>
        <taxon>Marasmiineae</taxon>
        <taxon>Mycenaceae</taxon>
        <taxon>Mycena</taxon>
    </lineage>
</organism>